<dbReference type="PANTHER" id="PTHR20661">
    <property type="entry name" value="PHOSPHATIDYLINOSITOL-GLYCAN BIOSYNTHESIS CLASS W PROTEIN"/>
    <property type="match status" value="1"/>
</dbReference>
<dbReference type="Pfam" id="PF06423">
    <property type="entry name" value="GWT1"/>
    <property type="match status" value="1"/>
</dbReference>
<keyword evidence="6" id="KW-0012">Acyltransferase</keyword>
<keyword evidence="4 5" id="KW-0472">Membrane</keyword>
<evidence type="ECO:0000256" key="5">
    <source>
        <dbReference type="SAM" id="Phobius"/>
    </source>
</evidence>
<keyword evidence="6" id="KW-0808">Transferase</keyword>
<dbReference type="GO" id="GO:0016746">
    <property type="term" value="F:acyltransferase activity"/>
    <property type="evidence" value="ECO:0007669"/>
    <property type="project" value="UniProtKB-KW"/>
</dbReference>
<evidence type="ECO:0000256" key="3">
    <source>
        <dbReference type="ARBA" id="ARBA00022989"/>
    </source>
</evidence>
<feature type="transmembrane region" description="Helical" evidence="5">
    <location>
        <begin position="12"/>
        <end position="34"/>
    </location>
</feature>
<keyword evidence="7" id="KW-1185">Reference proteome</keyword>
<evidence type="ECO:0000256" key="4">
    <source>
        <dbReference type="ARBA" id="ARBA00023136"/>
    </source>
</evidence>
<feature type="transmembrane region" description="Helical" evidence="5">
    <location>
        <begin position="426"/>
        <end position="448"/>
    </location>
</feature>
<accession>A0ABQ9XQD4</accession>
<dbReference type="EC" id="2.3.-.-" evidence="6"/>
<keyword evidence="2 5" id="KW-0812">Transmembrane</keyword>
<evidence type="ECO:0000313" key="7">
    <source>
        <dbReference type="Proteomes" id="UP001281761"/>
    </source>
</evidence>
<organism evidence="6 7">
    <name type="scientific">Blattamonas nauphoetae</name>
    <dbReference type="NCBI Taxonomy" id="2049346"/>
    <lineage>
        <taxon>Eukaryota</taxon>
        <taxon>Metamonada</taxon>
        <taxon>Preaxostyla</taxon>
        <taxon>Oxymonadida</taxon>
        <taxon>Blattamonas</taxon>
    </lineage>
</organism>
<feature type="transmembrane region" description="Helical" evidence="5">
    <location>
        <begin position="231"/>
        <end position="252"/>
    </location>
</feature>
<dbReference type="InterPro" id="IPR009447">
    <property type="entry name" value="PIGW/GWT1"/>
</dbReference>
<feature type="transmembrane region" description="Helical" evidence="5">
    <location>
        <begin position="163"/>
        <end position="180"/>
    </location>
</feature>
<comment type="caution">
    <text evidence="6">The sequence shown here is derived from an EMBL/GenBank/DDBJ whole genome shotgun (WGS) entry which is preliminary data.</text>
</comment>
<evidence type="ECO:0000256" key="2">
    <source>
        <dbReference type="ARBA" id="ARBA00022692"/>
    </source>
</evidence>
<dbReference type="Proteomes" id="UP001281761">
    <property type="component" value="Unassembled WGS sequence"/>
</dbReference>
<protein>
    <submittedName>
        <fullName evidence="6">Glucosaminylphosphatidylinositol acyltransferase</fullName>
        <ecNumber evidence="6">2.3.-.-</ecNumber>
    </submittedName>
</protein>
<keyword evidence="3 5" id="KW-1133">Transmembrane helix</keyword>
<proteinExistence type="predicted"/>
<feature type="transmembrane region" description="Helical" evidence="5">
    <location>
        <begin position="343"/>
        <end position="362"/>
    </location>
</feature>
<feature type="transmembrane region" description="Helical" evidence="5">
    <location>
        <begin position="192"/>
        <end position="211"/>
    </location>
</feature>
<feature type="transmembrane region" description="Helical" evidence="5">
    <location>
        <begin position="55"/>
        <end position="72"/>
    </location>
</feature>
<feature type="transmembrane region" description="Helical" evidence="5">
    <location>
        <begin position="395"/>
        <end position="414"/>
    </location>
</feature>
<feature type="transmembrane region" description="Helical" evidence="5">
    <location>
        <begin position="131"/>
        <end position="151"/>
    </location>
</feature>
<name>A0ABQ9XQD4_9EUKA</name>
<dbReference type="PANTHER" id="PTHR20661:SF0">
    <property type="entry name" value="PHOSPHATIDYLINOSITOL-GLYCAN BIOSYNTHESIS CLASS W PROTEIN"/>
    <property type="match status" value="1"/>
</dbReference>
<evidence type="ECO:0000313" key="6">
    <source>
        <dbReference type="EMBL" id="KAK2952315.1"/>
    </source>
</evidence>
<reference evidence="6 7" key="1">
    <citation type="journal article" date="2022" name="bioRxiv">
        <title>Genomics of Preaxostyla Flagellates Illuminates Evolutionary Transitions and the Path Towards Mitochondrial Loss.</title>
        <authorList>
            <person name="Novak L.V.F."/>
            <person name="Treitli S.C."/>
            <person name="Pyrih J."/>
            <person name="Halakuc P."/>
            <person name="Pipaliya S.V."/>
            <person name="Vacek V."/>
            <person name="Brzon O."/>
            <person name="Soukal P."/>
            <person name="Eme L."/>
            <person name="Dacks J.B."/>
            <person name="Karnkowska A."/>
            <person name="Elias M."/>
            <person name="Hampl V."/>
        </authorList>
    </citation>
    <scope>NUCLEOTIDE SEQUENCE [LARGE SCALE GENOMIC DNA]</scope>
    <source>
        <strain evidence="6">NAU3</strain>
        <tissue evidence="6">Gut</tissue>
    </source>
</reference>
<dbReference type="EMBL" id="JARBJD010000105">
    <property type="protein sequence ID" value="KAK2952315.1"/>
    <property type="molecule type" value="Genomic_DNA"/>
</dbReference>
<comment type="subcellular location">
    <subcellularLocation>
        <location evidence="1">Membrane</location>
        <topology evidence="1">Multi-pass membrane protein</topology>
    </subcellularLocation>
</comment>
<evidence type="ECO:0000256" key="1">
    <source>
        <dbReference type="ARBA" id="ARBA00004141"/>
    </source>
</evidence>
<sequence length="466" mass="53384">MFYDSPHWKIPMICNTAVFFFILLVCLMSGSCHYSPKKLARTLSSNKRKIIDRSRSFVSFQTTICIMGVDFPPNIPTLTKTTFFGRSYMDSGVILTVTNSGTVSHVASLARPKSTKPRTNYSFISVVKKMISDTWLLFFIGIVRYIMLVMSDYDYDATEYGRVWNFFFTLAFLRIEVLSLQYITNSAELGPLIISSIALFVYNICLCFFNLEGLYSAPRNDGFFYQNFEGILSLCSYPFVFFMSSYFTRIITSTKQNMKHHFQSILNLILVALFFFALTPTLRELTGFIAHASRSLNPIAFDDISTFQHRTEEDSSFSSNFIQLLFDAHRSFSMPPSRRMMNFRFVMEVVGYHALILAMGYVSRLFEFLVNPDFLPSTDSDPSDMSLFDYVFSKMQLYTFLFANLCIGPIHLLFDRPNSHNMLSNTLIICVYTITVILLSLIVCSVVFPGKGGFIGKKKTKTTKEH</sequence>
<feature type="transmembrane region" description="Helical" evidence="5">
    <location>
        <begin position="264"/>
        <end position="282"/>
    </location>
</feature>
<gene>
    <name evidence="6" type="ORF">BLNAU_12724</name>
</gene>